<dbReference type="PANTHER" id="PTHR30012">
    <property type="entry name" value="GENERAL SECRETION PATHWAY PROTEIN"/>
    <property type="match status" value="1"/>
</dbReference>
<comment type="subcellular location">
    <subcellularLocation>
        <location evidence="1">Cell membrane</location>
        <topology evidence="1">Multi-pass membrane protein</topology>
    </subcellularLocation>
</comment>
<dbReference type="GO" id="GO:0005886">
    <property type="term" value="C:plasma membrane"/>
    <property type="evidence" value="ECO:0007669"/>
    <property type="project" value="UniProtKB-SubCell"/>
</dbReference>
<protein>
    <submittedName>
        <fullName evidence="9">Putative type II secretion system protein F</fullName>
    </submittedName>
</protein>
<accession>A0A644ZGI3</accession>
<feature type="domain" description="Type II secretion system protein GspF" evidence="8">
    <location>
        <begin position="266"/>
        <end position="389"/>
    </location>
</feature>
<evidence type="ECO:0000256" key="7">
    <source>
        <dbReference type="SAM" id="Phobius"/>
    </source>
</evidence>
<proteinExistence type="inferred from homology"/>
<dbReference type="AlphaFoldDB" id="A0A644ZGI3"/>
<feature type="transmembrane region" description="Helical" evidence="7">
    <location>
        <begin position="370"/>
        <end position="394"/>
    </location>
</feature>
<feature type="transmembrane region" description="Helical" evidence="7">
    <location>
        <begin position="168"/>
        <end position="188"/>
    </location>
</feature>
<evidence type="ECO:0000313" key="9">
    <source>
        <dbReference type="EMBL" id="MPM39946.1"/>
    </source>
</evidence>
<feature type="transmembrane region" description="Helical" evidence="7">
    <location>
        <begin position="221"/>
        <end position="239"/>
    </location>
</feature>
<keyword evidence="3" id="KW-1003">Cell membrane</keyword>
<gene>
    <name evidence="9" type="primary">gspF_6</name>
    <name evidence="9" type="ORF">SDC9_86582</name>
</gene>
<name>A0A644ZGI3_9ZZZZ</name>
<sequence length="401" mass="45243">MNVYRWCARDKQGKKFRGELRAGNEEEVAEFIRSNYGYVTKIQKIRHWEEVYANFRSEKLEIDDGIRESFFRQLSALLDGGISLIKGLEMIKLKSRGCIYEISNSLIKNLNRGLSLSAAMNKQKGTFTPASVKIIEAGENSGSLSILLDELADYYKNQNEIKHFIRNACIYPCIVVSVTACTFIFFAFKVLPVFVELYSSLGIEETTFLKLIDFAGDNTRYFRWEAACFFLFFLGVTYYQRERIKEGCFKLPGLSGCYRKMMEIRYCRILSIMLRSGIAIPVALTAAAEALQSREMNEKSMMASYVVTRGARISQAIALNGELFSETSIEFISIGEDSGKLPEMLLEAADVVDNELQAKLKNLKASIEPILLIIIAFLVGCVIFSVASPMMGLISGMPEYI</sequence>
<evidence type="ECO:0000256" key="4">
    <source>
        <dbReference type="ARBA" id="ARBA00022692"/>
    </source>
</evidence>
<dbReference type="InterPro" id="IPR018076">
    <property type="entry name" value="T2SS_GspF_dom"/>
</dbReference>
<dbReference type="PANTHER" id="PTHR30012:SF0">
    <property type="entry name" value="TYPE II SECRETION SYSTEM PROTEIN F-RELATED"/>
    <property type="match status" value="1"/>
</dbReference>
<organism evidence="9">
    <name type="scientific">bioreactor metagenome</name>
    <dbReference type="NCBI Taxonomy" id="1076179"/>
    <lineage>
        <taxon>unclassified sequences</taxon>
        <taxon>metagenomes</taxon>
        <taxon>ecological metagenomes</taxon>
    </lineage>
</organism>
<dbReference type="PRINTS" id="PR00812">
    <property type="entry name" value="BCTERIALGSPF"/>
</dbReference>
<dbReference type="EMBL" id="VSSQ01008821">
    <property type="protein sequence ID" value="MPM39946.1"/>
    <property type="molecule type" value="Genomic_DNA"/>
</dbReference>
<keyword evidence="5 7" id="KW-1133">Transmembrane helix</keyword>
<evidence type="ECO:0000256" key="2">
    <source>
        <dbReference type="ARBA" id="ARBA00005745"/>
    </source>
</evidence>
<dbReference type="Gene3D" id="1.20.81.30">
    <property type="entry name" value="Type II secretion system (T2SS), domain F"/>
    <property type="match status" value="2"/>
</dbReference>
<dbReference type="InterPro" id="IPR042094">
    <property type="entry name" value="T2SS_GspF_sf"/>
</dbReference>
<reference evidence="9" key="1">
    <citation type="submission" date="2019-08" db="EMBL/GenBank/DDBJ databases">
        <authorList>
            <person name="Kucharzyk K."/>
            <person name="Murdoch R.W."/>
            <person name="Higgins S."/>
            <person name="Loffler F."/>
        </authorList>
    </citation>
    <scope>NUCLEOTIDE SEQUENCE</scope>
</reference>
<comment type="similarity">
    <text evidence="2">Belongs to the GSP F family.</text>
</comment>
<evidence type="ECO:0000256" key="3">
    <source>
        <dbReference type="ARBA" id="ARBA00022475"/>
    </source>
</evidence>
<evidence type="ECO:0000256" key="1">
    <source>
        <dbReference type="ARBA" id="ARBA00004651"/>
    </source>
</evidence>
<comment type="caution">
    <text evidence="9">The sequence shown here is derived from an EMBL/GenBank/DDBJ whole genome shotgun (WGS) entry which is preliminary data.</text>
</comment>
<evidence type="ECO:0000256" key="5">
    <source>
        <dbReference type="ARBA" id="ARBA00022989"/>
    </source>
</evidence>
<keyword evidence="6 7" id="KW-0472">Membrane</keyword>
<keyword evidence="4 7" id="KW-0812">Transmembrane</keyword>
<evidence type="ECO:0000259" key="8">
    <source>
        <dbReference type="Pfam" id="PF00482"/>
    </source>
</evidence>
<evidence type="ECO:0000256" key="6">
    <source>
        <dbReference type="ARBA" id="ARBA00023136"/>
    </source>
</evidence>
<dbReference type="Pfam" id="PF00482">
    <property type="entry name" value="T2SSF"/>
    <property type="match status" value="2"/>
</dbReference>
<feature type="domain" description="Type II secretion system protein GspF" evidence="8">
    <location>
        <begin position="70"/>
        <end position="192"/>
    </location>
</feature>
<dbReference type="InterPro" id="IPR003004">
    <property type="entry name" value="GspF/PilC"/>
</dbReference>